<dbReference type="Proteomes" id="UP000594638">
    <property type="component" value="Unassembled WGS sequence"/>
</dbReference>
<evidence type="ECO:0000313" key="2">
    <source>
        <dbReference type="EMBL" id="CAA2977471.1"/>
    </source>
</evidence>
<accession>A0A8S0RE42</accession>
<comment type="caution">
    <text evidence="2">The sequence shown here is derived from an EMBL/GenBank/DDBJ whole genome shotgun (WGS) entry which is preliminary data.</text>
</comment>
<dbReference type="EMBL" id="CACTIH010003609">
    <property type="protein sequence ID" value="CAA2977471.1"/>
    <property type="molecule type" value="Genomic_DNA"/>
</dbReference>
<feature type="chain" id="PRO_5035926902" evidence="1">
    <location>
        <begin position="22"/>
        <end position="95"/>
    </location>
</feature>
<name>A0A8S0RE42_OLEEU</name>
<protein>
    <submittedName>
        <fullName evidence="2">Uncharacterized protein</fullName>
    </submittedName>
</protein>
<evidence type="ECO:0000256" key="1">
    <source>
        <dbReference type="SAM" id="SignalP"/>
    </source>
</evidence>
<sequence length="95" mass="10424">MAASKLIIFVLLLVATVSVESEDWLTNCKTHGGYYCHRCGMFACTCEDYAREPPAPAPTPAIDASDDYDDMMPVTCVTQSGNCCTCDKYLCDCYV</sequence>
<reference evidence="2 3" key="1">
    <citation type="submission" date="2019-12" db="EMBL/GenBank/DDBJ databases">
        <authorList>
            <person name="Alioto T."/>
            <person name="Alioto T."/>
            <person name="Gomez Garrido J."/>
        </authorList>
    </citation>
    <scope>NUCLEOTIDE SEQUENCE [LARGE SCALE GENOMIC DNA]</scope>
</reference>
<keyword evidence="1" id="KW-0732">Signal</keyword>
<gene>
    <name evidence="2" type="ORF">OLEA9_A066766</name>
</gene>
<proteinExistence type="predicted"/>
<dbReference type="Gramene" id="OE9A066766T1">
    <property type="protein sequence ID" value="OE9A066766C1"/>
    <property type="gene ID" value="OE9A066766"/>
</dbReference>
<feature type="signal peptide" evidence="1">
    <location>
        <begin position="1"/>
        <end position="21"/>
    </location>
</feature>
<organism evidence="2 3">
    <name type="scientific">Olea europaea subsp. europaea</name>
    <dbReference type="NCBI Taxonomy" id="158383"/>
    <lineage>
        <taxon>Eukaryota</taxon>
        <taxon>Viridiplantae</taxon>
        <taxon>Streptophyta</taxon>
        <taxon>Embryophyta</taxon>
        <taxon>Tracheophyta</taxon>
        <taxon>Spermatophyta</taxon>
        <taxon>Magnoliopsida</taxon>
        <taxon>eudicotyledons</taxon>
        <taxon>Gunneridae</taxon>
        <taxon>Pentapetalae</taxon>
        <taxon>asterids</taxon>
        <taxon>lamiids</taxon>
        <taxon>Lamiales</taxon>
        <taxon>Oleaceae</taxon>
        <taxon>Oleeae</taxon>
        <taxon>Olea</taxon>
    </lineage>
</organism>
<evidence type="ECO:0000313" key="3">
    <source>
        <dbReference type="Proteomes" id="UP000594638"/>
    </source>
</evidence>
<keyword evidence="3" id="KW-1185">Reference proteome</keyword>
<dbReference type="AlphaFoldDB" id="A0A8S0RE42"/>